<feature type="region of interest" description="Disordered" evidence="1">
    <location>
        <begin position="31"/>
        <end position="99"/>
    </location>
</feature>
<name>A0A9D4PUH6_RHISA</name>
<gene>
    <name evidence="2" type="ORF">HPB52_016639</name>
</gene>
<sequence length="99" mass="10710">MQVWSRQYGQPGQRWLSGTVTTVEGKRLLTVNTPRGVQRRHLDQVRARASSTPVKEEPFETPVTLEHSSPEGPLSSAGDQTTSNDALQAGQSVPGEPAS</sequence>
<protein>
    <submittedName>
        <fullName evidence="2">Uncharacterized protein</fullName>
    </submittedName>
</protein>
<evidence type="ECO:0000256" key="1">
    <source>
        <dbReference type="SAM" id="MobiDB-lite"/>
    </source>
</evidence>
<feature type="compositionally biased region" description="Polar residues" evidence="1">
    <location>
        <begin position="77"/>
        <end position="91"/>
    </location>
</feature>
<comment type="caution">
    <text evidence="2">The sequence shown here is derived from an EMBL/GenBank/DDBJ whole genome shotgun (WGS) entry which is preliminary data.</text>
</comment>
<organism evidence="2 3">
    <name type="scientific">Rhipicephalus sanguineus</name>
    <name type="common">Brown dog tick</name>
    <name type="synonym">Ixodes sanguineus</name>
    <dbReference type="NCBI Taxonomy" id="34632"/>
    <lineage>
        <taxon>Eukaryota</taxon>
        <taxon>Metazoa</taxon>
        <taxon>Ecdysozoa</taxon>
        <taxon>Arthropoda</taxon>
        <taxon>Chelicerata</taxon>
        <taxon>Arachnida</taxon>
        <taxon>Acari</taxon>
        <taxon>Parasitiformes</taxon>
        <taxon>Ixodida</taxon>
        <taxon>Ixodoidea</taxon>
        <taxon>Ixodidae</taxon>
        <taxon>Rhipicephalinae</taxon>
        <taxon>Rhipicephalus</taxon>
        <taxon>Rhipicephalus</taxon>
    </lineage>
</organism>
<proteinExistence type="predicted"/>
<dbReference type="VEuPathDB" id="VectorBase:RSAN_044081"/>
<evidence type="ECO:0000313" key="3">
    <source>
        <dbReference type="Proteomes" id="UP000821837"/>
    </source>
</evidence>
<dbReference type="EMBL" id="JABSTV010001251">
    <property type="protein sequence ID" value="KAH7951995.1"/>
    <property type="molecule type" value="Genomic_DNA"/>
</dbReference>
<dbReference type="Proteomes" id="UP000821837">
    <property type="component" value="Chromosome 5"/>
</dbReference>
<evidence type="ECO:0000313" key="2">
    <source>
        <dbReference type="EMBL" id="KAH7951995.1"/>
    </source>
</evidence>
<dbReference type="AlphaFoldDB" id="A0A9D4PUH6"/>
<reference evidence="2" key="2">
    <citation type="submission" date="2021-09" db="EMBL/GenBank/DDBJ databases">
        <authorList>
            <person name="Jia N."/>
            <person name="Wang J."/>
            <person name="Shi W."/>
            <person name="Du L."/>
            <person name="Sun Y."/>
            <person name="Zhan W."/>
            <person name="Jiang J."/>
            <person name="Wang Q."/>
            <person name="Zhang B."/>
            <person name="Ji P."/>
            <person name="Sakyi L.B."/>
            <person name="Cui X."/>
            <person name="Yuan T."/>
            <person name="Jiang B."/>
            <person name="Yang W."/>
            <person name="Lam T.T.-Y."/>
            <person name="Chang Q."/>
            <person name="Ding S."/>
            <person name="Wang X."/>
            <person name="Zhu J."/>
            <person name="Ruan X."/>
            <person name="Zhao L."/>
            <person name="Wei J."/>
            <person name="Que T."/>
            <person name="Du C."/>
            <person name="Cheng J."/>
            <person name="Dai P."/>
            <person name="Han X."/>
            <person name="Huang E."/>
            <person name="Gao Y."/>
            <person name="Liu J."/>
            <person name="Shao H."/>
            <person name="Ye R."/>
            <person name="Li L."/>
            <person name="Wei W."/>
            <person name="Wang X."/>
            <person name="Wang C."/>
            <person name="Huo Q."/>
            <person name="Li W."/>
            <person name="Guo W."/>
            <person name="Chen H."/>
            <person name="Chen S."/>
            <person name="Zhou L."/>
            <person name="Zhou L."/>
            <person name="Ni X."/>
            <person name="Tian J."/>
            <person name="Zhou Y."/>
            <person name="Sheng Y."/>
            <person name="Liu T."/>
            <person name="Pan Y."/>
            <person name="Xia L."/>
            <person name="Li J."/>
            <person name="Zhao F."/>
            <person name="Cao W."/>
        </authorList>
    </citation>
    <scope>NUCLEOTIDE SEQUENCE</scope>
    <source>
        <strain evidence="2">Rsan-2018</strain>
        <tissue evidence="2">Larvae</tissue>
    </source>
</reference>
<keyword evidence="3" id="KW-1185">Reference proteome</keyword>
<accession>A0A9D4PUH6</accession>
<reference evidence="2" key="1">
    <citation type="journal article" date="2020" name="Cell">
        <title>Large-Scale Comparative Analyses of Tick Genomes Elucidate Their Genetic Diversity and Vector Capacities.</title>
        <authorList>
            <consortium name="Tick Genome and Microbiome Consortium (TIGMIC)"/>
            <person name="Jia N."/>
            <person name="Wang J."/>
            <person name="Shi W."/>
            <person name="Du L."/>
            <person name="Sun Y."/>
            <person name="Zhan W."/>
            <person name="Jiang J.F."/>
            <person name="Wang Q."/>
            <person name="Zhang B."/>
            <person name="Ji P."/>
            <person name="Bell-Sakyi L."/>
            <person name="Cui X.M."/>
            <person name="Yuan T.T."/>
            <person name="Jiang B.G."/>
            <person name="Yang W.F."/>
            <person name="Lam T.T."/>
            <person name="Chang Q.C."/>
            <person name="Ding S.J."/>
            <person name="Wang X.J."/>
            <person name="Zhu J.G."/>
            <person name="Ruan X.D."/>
            <person name="Zhao L."/>
            <person name="Wei J.T."/>
            <person name="Ye R.Z."/>
            <person name="Que T.C."/>
            <person name="Du C.H."/>
            <person name="Zhou Y.H."/>
            <person name="Cheng J.X."/>
            <person name="Dai P.F."/>
            <person name="Guo W.B."/>
            <person name="Han X.H."/>
            <person name="Huang E.J."/>
            <person name="Li L.F."/>
            <person name="Wei W."/>
            <person name="Gao Y.C."/>
            <person name="Liu J.Z."/>
            <person name="Shao H.Z."/>
            <person name="Wang X."/>
            <person name="Wang C.C."/>
            <person name="Yang T.C."/>
            <person name="Huo Q.B."/>
            <person name="Li W."/>
            <person name="Chen H.Y."/>
            <person name="Chen S.E."/>
            <person name="Zhou L.G."/>
            <person name="Ni X.B."/>
            <person name="Tian J.H."/>
            <person name="Sheng Y."/>
            <person name="Liu T."/>
            <person name="Pan Y.S."/>
            <person name="Xia L.Y."/>
            <person name="Li J."/>
            <person name="Zhao F."/>
            <person name="Cao W.C."/>
        </authorList>
    </citation>
    <scope>NUCLEOTIDE SEQUENCE</scope>
    <source>
        <strain evidence="2">Rsan-2018</strain>
    </source>
</reference>